<accession>A0A918CVE7</accession>
<dbReference type="CDD" id="cd03469">
    <property type="entry name" value="Rieske_RO_Alpha_N"/>
    <property type="match status" value="1"/>
</dbReference>
<dbReference type="InterPro" id="IPR015879">
    <property type="entry name" value="Ring_hydroxy_dOase_asu_C_dom"/>
</dbReference>
<dbReference type="SUPFAM" id="SSF55961">
    <property type="entry name" value="Bet v1-like"/>
    <property type="match status" value="1"/>
</dbReference>
<dbReference type="GO" id="GO:0005506">
    <property type="term" value="F:iron ion binding"/>
    <property type="evidence" value="ECO:0007669"/>
    <property type="project" value="InterPro"/>
</dbReference>
<feature type="domain" description="Rieske" evidence="7">
    <location>
        <begin position="58"/>
        <end position="166"/>
    </location>
</feature>
<keyword evidence="9" id="KW-1185">Reference proteome</keyword>
<dbReference type="PANTHER" id="PTHR43756:SF5">
    <property type="entry name" value="CHOLINE MONOOXYGENASE, CHLOROPLASTIC"/>
    <property type="match status" value="1"/>
</dbReference>
<organism evidence="8 9">
    <name type="scientific">Streptomyces fuscichromogenes</name>
    <dbReference type="NCBI Taxonomy" id="1324013"/>
    <lineage>
        <taxon>Bacteria</taxon>
        <taxon>Bacillati</taxon>
        <taxon>Actinomycetota</taxon>
        <taxon>Actinomycetes</taxon>
        <taxon>Kitasatosporales</taxon>
        <taxon>Streptomycetaceae</taxon>
        <taxon>Streptomyces</taxon>
    </lineage>
</organism>
<dbReference type="GO" id="GO:0016705">
    <property type="term" value="F:oxidoreductase activity, acting on paired donors, with incorporation or reduction of molecular oxygen"/>
    <property type="evidence" value="ECO:0007669"/>
    <property type="project" value="UniProtKB-ARBA"/>
</dbReference>
<dbReference type="RefSeq" id="WP_189267215.1">
    <property type="nucleotide sequence ID" value="NZ_BMML01000021.1"/>
</dbReference>
<evidence type="ECO:0000256" key="6">
    <source>
        <dbReference type="ARBA" id="ARBA00023014"/>
    </source>
</evidence>
<dbReference type="GO" id="GO:0051537">
    <property type="term" value="F:2 iron, 2 sulfur cluster binding"/>
    <property type="evidence" value="ECO:0007669"/>
    <property type="project" value="UniProtKB-KW"/>
</dbReference>
<evidence type="ECO:0000256" key="4">
    <source>
        <dbReference type="ARBA" id="ARBA00023002"/>
    </source>
</evidence>
<dbReference type="InterPro" id="IPR017941">
    <property type="entry name" value="Rieske_2Fe-2S"/>
</dbReference>
<dbReference type="PANTHER" id="PTHR43756">
    <property type="entry name" value="CHOLINE MONOOXYGENASE, CHLOROPLASTIC"/>
    <property type="match status" value="1"/>
</dbReference>
<dbReference type="Pfam" id="PF00355">
    <property type="entry name" value="Rieske"/>
    <property type="match status" value="1"/>
</dbReference>
<protein>
    <submittedName>
        <fullName evidence="8">Diguanylate cyclase</fullName>
    </submittedName>
</protein>
<dbReference type="Proteomes" id="UP000653411">
    <property type="component" value="Unassembled WGS sequence"/>
</dbReference>
<evidence type="ECO:0000313" key="9">
    <source>
        <dbReference type="Proteomes" id="UP000653411"/>
    </source>
</evidence>
<dbReference type="PRINTS" id="PR00090">
    <property type="entry name" value="RNGDIOXGNASE"/>
</dbReference>
<dbReference type="InterPro" id="IPR036922">
    <property type="entry name" value="Rieske_2Fe-2S_sf"/>
</dbReference>
<evidence type="ECO:0000256" key="2">
    <source>
        <dbReference type="ARBA" id="ARBA00022714"/>
    </source>
</evidence>
<dbReference type="SUPFAM" id="SSF50022">
    <property type="entry name" value="ISP domain"/>
    <property type="match status" value="1"/>
</dbReference>
<dbReference type="Gene3D" id="3.90.380.10">
    <property type="entry name" value="Naphthalene 1,2-dioxygenase Alpha Subunit, Chain A, domain 1"/>
    <property type="match status" value="1"/>
</dbReference>
<keyword evidence="6" id="KW-0411">Iron-sulfur</keyword>
<dbReference type="InterPro" id="IPR001663">
    <property type="entry name" value="Rng_hydr_dOase-A"/>
</dbReference>
<evidence type="ECO:0000256" key="1">
    <source>
        <dbReference type="ARBA" id="ARBA00001962"/>
    </source>
</evidence>
<keyword evidence="5" id="KW-0408">Iron</keyword>
<reference evidence="8" key="2">
    <citation type="submission" date="2020-09" db="EMBL/GenBank/DDBJ databases">
        <authorList>
            <person name="Sun Q."/>
            <person name="Zhou Y."/>
        </authorList>
    </citation>
    <scope>NUCLEOTIDE SEQUENCE</scope>
    <source>
        <strain evidence="8">CGMCC 4.7110</strain>
    </source>
</reference>
<evidence type="ECO:0000313" key="8">
    <source>
        <dbReference type="EMBL" id="GGN33574.1"/>
    </source>
</evidence>
<dbReference type="Gene3D" id="2.102.10.10">
    <property type="entry name" value="Rieske [2Fe-2S] iron-sulphur domain"/>
    <property type="match status" value="1"/>
</dbReference>
<reference evidence="8" key="1">
    <citation type="journal article" date="2014" name="Int. J. Syst. Evol. Microbiol.">
        <title>Complete genome sequence of Corynebacterium casei LMG S-19264T (=DSM 44701T), isolated from a smear-ripened cheese.</title>
        <authorList>
            <consortium name="US DOE Joint Genome Institute (JGI-PGF)"/>
            <person name="Walter F."/>
            <person name="Albersmeier A."/>
            <person name="Kalinowski J."/>
            <person name="Ruckert C."/>
        </authorList>
    </citation>
    <scope>NUCLEOTIDE SEQUENCE</scope>
    <source>
        <strain evidence="8">CGMCC 4.7110</strain>
    </source>
</reference>
<name>A0A918CVE7_9ACTN</name>
<dbReference type="EMBL" id="BMML01000021">
    <property type="protein sequence ID" value="GGN33574.1"/>
    <property type="molecule type" value="Genomic_DNA"/>
</dbReference>
<evidence type="ECO:0000259" key="7">
    <source>
        <dbReference type="PROSITE" id="PS51296"/>
    </source>
</evidence>
<comment type="cofactor">
    <cofactor evidence="1">
        <name>Fe cation</name>
        <dbReference type="ChEBI" id="CHEBI:24875"/>
    </cofactor>
</comment>
<keyword evidence="4" id="KW-0560">Oxidoreductase</keyword>
<keyword evidence="2" id="KW-0001">2Fe-2S</keyword>
<keyword evidence="3" id="KW-0479">Metal-binding</keyword>
<dbReference type="Pfam" id="PF00848">
    <property type="entry name" value="Ring_hydroxyl_A"/>
    <property type="match status" value="1"/>
</dbReference>
<proteinExistence type="predicted"/>
<dbReference type="PROSITE" id="PS51296">
    <property type="entry name" value="RIESKE"/>
    <property type="match status" value="1"/>
</dbReference>
<comment type="caution">
    <text evidence="8">The sequence shown here is derived from an EMBL/GenBank/DDBJ whole genome shotgun (WGS) entry which is preliminary data.</text>
</comment>
<gene>
    <name evidence="8" type="ORF">GCM10011578_073500</name>
</gene>
<dbReference type="AlphaFoldDB" id="A0A918CVE7"/>
<evidence type="ECO:0000256" key="5">
    <source>
        <dbReference type="ARBA" id="ARBA00023004"/>
    </source>
</evidence>
<evidence type="ECO:0000256" key="3">
    <source>
        <dbReference type="ARBA" id="ARBA00022723"/>
    </source>
</evidence>
<sequence length="382" mass="42090">MTVTTGPAAVRTGDTAEVLAQLLEYLAPVPPRLSMPPKAFTDPGLYELERERIFHRSWVLVGHADQFASPGDYTALDIAGEAVLVARGRDGALHATSPVCRHRLMPLVAAGQGNAKDLTCPYHLWRYEVDGRLIAATHMRGNPDFDPASCRLPGFAVEEWHGFVYVNLDPGARPLAPELSVVEKEMANYRLDDMVQVTSWTEEWHCNWKVAVENGHENYHAIGFHPETVKPLMTGGIDMQVHYDSPVVSRLLSPAGNPVPPTVLPLTEDEQKVLYSFRVFPCGSVATFGETIAWLSLVPAALDRTVVRGGTLMPRQIVEQAGPENLRGPLEEFTARVNTEDRTGLEAVQRGVGSRYARRGHLSPKEPGVLAFYRSLAEGLRD</sequence>
<dbReference type="GO" id="GO:0004497">
    <property type="term" value="F:monooxygenase activity"/>
    <property type="evidence" value="ECO:0007669"/>
    <property type="project" value="UniProtKB-ARBA"/>
</dbReference>